<proteinExistence type="predicted"/>
<feature type="transmembrane region" description="Helical" evidence="1">
    <location>
        <begin position="126"/>
        <end position="142"/>
    </location>
</feature>
<dbReference type="RefSeq" id="WP_013195140.1">
    <property type="nucleotide sequence ID" value="NC_014253.1"/>
</dbReference>
<dbReference type="KEGG" id="mev:Metev_1737"/>
<dbReference type="EMBL" id="CP002069">
    <property type="protein sequence ID" value="ADI74575.1"/>
    <property type="molecule type" value="Genomic_DNA"/>
</dbReference>
<protein>
    <recommendedName>
        <fullName evidence="4">DUF1614 domain-containing protein</fullName>
    </recommendedName>
</protein>
<sequence length="230" mass="25169">MRGYINRSEVKTFSIFGITLLAIAVLCYQGKLSIGNISSLPLFIFLLLMLAANNLEIPIKTVRTKKIKNISNNAQILEQLFSVPVLKELETRKELVFNTKLTLNLGGFVIPASMIIYLLFTQFNVAAIEIFLVMLVATVLLAEMVNGVGIVVPDYIGLISVPMALILAPENVAYVIFVSSISGILIGTVISFFTIDREKNGSAYINFGGVGSFKAVYIITLIAGLMSYFN</sequence>
<feature type="transmembrane region" description="Helical" evidence="1">
    <location>
        <begin position="101"/>
        <end position="120"/>
    </location>
</feature>
<evidence type="ECO:0008006" key="4">
    <source>
        <dbReference type="Google" id="ProtNLM"/>
    </source>
</evidence>
<evidence type="ECO:0000313" key="3">
    <source>
        <dbReference type="Proteomes" id="UP000000391"/>
    </source>
</evidence>
<organism evidence="2 3">
    <name type="scientific">Methanohalobium evestigatum (strain ATCC BAA-1072 / DSM 3721 / NBRC 107634 / OCM 161 / Z-7303)</name>
    <dbReference type="NCBI Taxonomy" id="644295"/>
    <lineage>
        <taxon>Archaea</taxon>
        <taxon>Methanobacteriati</taxon>
        <taxon>Methanobacteriota</taxon>
        <taxon>Stenosarchaea group</taxon>
        <taxon>Methanomicrobia</taxon>
        <taxon>Methanosarcinales</taxon>
        <taxon>Methanosarcinaceae</taxon>
        <taxon>Methanohalobium</taxon>
    </lineage>
</organism>
<feature type="transmembrane region" description="Helical" evidence="1">
    <location>
        <begin position="174"/>
        <end position="195"/>
    </location>
</feature>
<reference evidence="2 3" key="1">
    <citation type="submission" date="2010-06" db="EMBL/GenBank/DDBJ databases">
        <title>Complete sequence chromosome of Methanohalobium evestigatum Z-7303.</title>
        <authorList>
            <consortium name="US DOE Joint Genome Institute"/>
            <person name="Lucas S."/>
            <person name="Copeland A."/>
            <person name="Lapidus A."/>
            <person name="Cheng J.-F."/>
            <person name="Bruce D."/>
            <person name="Goodwin L."/>
            <person name="Pitluck S."/>
            <person name="Saunders E."/>
            <person name="Detter J.C."/>
            <person name="Han C."/>
            <person name="Tapia R."/>
            <person name="Land M."/>
            <person name="Hauser L."/>
            <person name="Kyrpides N."/>
            <person name="Mikhailova N."/>
            <person name="Sieprawska-Lupa M."/>
            <person name="Whitman W.B."/>
            <person name="Anderson I."/>
            <person name="Woyke T."/>
        </authorList>
    </citation>
    <scope>NUCLEOTIDE SEQUENCE [LARGE SCALE GENOMIC DNA]</scope>
    <source>
        <strain evidence="3">ATCC BAA-1072 / DSM 3721 / NBRC 107634 / OCM 161 / Z-7303</strain>
    </source>
</reference>
<keyword evidence="1" id="KW-0812">Transmembrane</keyword>
<feature type="transmembrane region" description="Helical" evidence="1">
    <location>
        <begin position="207"/>
        <end position="229"/>
    </location>
</feature>
<keyword evidence="3" id="KW-1185">Reference proteome</keyword>
<gene>
    <name evidence="2" type="ordered locus">Metev_1737</name>
</gene>
<dbReference type="GeneID" id="9347387"/>
<accession>D7EB58</accession>
<dbReference type="Pfam" id="PF07758">
    <property type="entry name" value="DUF1614"/>
    <property type="match status" value="1"/>
</dbReference>
<keyword evidence="1" id="KW-1133">Transmembrane helix</keyword>
<feature type="transmembrane region" description="Helical" evidence="1">
    <location>
        <begin position="12"/>
        <end position="31"/>
    </location>
</feature>
<dbReference type="STRING" id="644295.Metev_1737"/>
<keyword evidence="1" id="KW-0472">Membrane</keyword>
<evidence type="ECO:0000313" key="2">
    <source>
        <dbReference type="EMBL" id="ADI74575.1"/>
    </source>
</evidence>
<dbReference type="InterPro" id="IPR011672">
    <property type="entry name" value="DUF1614"/>
</dbReference>
<feature type="transmembrane region" description="Helical" evidence="1">
    <location>
        <begin position="37"/>
        <end position="55"/>
    </location>
</feature>
<name>D7EB58_METEZ</name>
<dbReference type="AlphaFoldDB" id="D7EB58"/>
<dbReference type="OrthoDB" id="141826at2157"/>
<dbReference type="HOGENOM" id="CLU_1202622_0_0_2"/>
<feature type="transmembrane region" description="Helical" evidence="1">
    <location>
        <begin position="149"/>
        <end position="168"/>
    </location>
</feature>
<evidence type="ECO:0000256" key="1">
    <source>
        <dbReference type="SAM" id="Phobius"/>
    </source>
</evidence>
<dbReference type="Proteomes" id="UP000000391">
    <property type="component" value="Chromosome"/>
</dbReference>